<proteinExistence type="predicted"/>
<dbReference type="AlphaFoldDB" id="A0A085MUB5"/>
<keyword evidence="3" id="KW-1185">Reference proteome</keyword>
<evidence type="ECO:0000313" key="2">
    <source>
        <dbReference type="EMBL" id="KFD60811.1"/>
    </source>
</evidence>
<organism evidence="2">
    <name type="scientific">Trichuris suis</name>
    <name type="common">pig whipworm</name>
    <dbReference type="NCBI Taxonomy" id="68888"/>
    <lineage>
        <taxon>Eukaryota</taxon>
        <taxon>Metazoa</taxon>
        <taxon>Ecdysozoa</taxon>
        <taxon>Nematoda</taxon>
        <taxon>Enoplea</taxon>
        <taxon>Dorylaimia</taxon>
        <taxon>Trichinellida</taxon>
        <taxon>Trichuridae</taxon>
        <taxon>Trichuris</taxon>
    </lineage>
</organism>
<protein>
    <submittedName>
        <fullName evidence="2">Uncharacterized protein</fullName>
    </submittedName>
</protein>
<dbReference type="Proteomes" id="UP000030764">
    <property type="component" value="Unassembled WGS sequence"/>
</dbReference>
<sequence>VVDEESTSKLLVTSRQQALLVKHVNVQLYRLIFDRNMLTSVGPKKPTPAFTKAGRKLAILQLVKSAIQFQLDVDTASPSSEAPTQ</sequence>
<name>A0A085MUB5_9BILA</name>
<evidence type="ECO:0000313" key="3">
    <source>
        <dbReference type="Proteomes" id="UP000030764"/>
    </source>
</evidence>
<dbReference type="Proteomes" id="UP000030758">
    <property type="component" value="Unassembled WGS sequence"/>
</dbReference>
<dbReference type="EMBL" id="KL367646">
    <property type="protein sequence ID" value="KFD60811.1"/>
    <property type="molecule type" value="Genomic_DNA"/>
</dbReference>
<accession>A0A085MUB5</accession>
<evidence type="ECO:0000313" key="1">
    <source>
        <dbReference type="EMBL" id="KFD52847.1"/>
    </source>
</evidence>
<reference evidence="2 3" key="1">
    <citation type="journal article" date="2014" name="Nat. Genet.">
        <title>Genome and transcriptome of the porcine whipworm Trichuris suis.</title>
        <authorList>
            <person name="Jex A.R."/>
            <person name="Nejsum P."/>
            <person name="Schwarz E.M."/>
            <person name="Hu L."/>
            <person name="Young N.D."/>
            <person name="Hall R.S."/>
            <person name="Korhonen P.K."/>
            <person name="Liao S."/>
            <person name="Thamsborg S."/>
            <person name="Xia J."/>
            <person name="Xu P."/>
            <person name="Wang S."/>
            <person name="Scheerlinck J.P."/>
            <person name="Hofmann A."/>
            <person name="Sternberg P.W."/>
            <person name="Wang J."/>
            <person name="Gasser R.B."/>
        </authorList>
    </citation>
    <scope>NUCLEOTIDE SEQUENCE [LARGE SCALE GENOMIC DNA]</scope>
    <source>
        <strain evidence="2">DCEP-RM93F</strain>
        <strain evidence="1">DCEP-RM93M</strain>
    </source>
</reference>
<feature type="non-terminal residue" evidence="2">
    <location>
        <position position="1"/>
    </location>
</feature>
<gene>
    <name evidence="1" type="ORF">M513_06338</name>
    <name evidence="2" type="ORF">M514_06338</name>
</gene>
<dbReference type="EMBL" id="KL363223">
    <property type="protein sequence ID" value="KFD52847.1"/>
    <property type="molecule type" value="Genomic_DNA"/>
</dbReference>